<dbReference type="InterPro" id="IPR011877">
    <property type="entry name" value="Ribokinase"/>
</dbReference>
<dbReference type="Proteomes" id="UP000278807">
    <property type="component" value="Unassembled WGS sequence"/>
</dbReference>
<keyword evidence="6 9" id="KW-0460">Magnesium</keyword>
<dbReference type="CDD" id="cd01174">
    <property type="entry name" value="ribokinase"/>
    <property type="match status" value="1"/>
</dbReference>
<feature type="binding site" evidence="9">
    <location>
        <begin position="292"/>
        <end position="293"/>
    </location>
    <ligand>
        <name>ATP</name>
        <dbReference type="ChEBI" id="CHEBI:30616"/>
    </ligand>
</feature>
<evidence type="ECO:0000256" key="3">
    <source>
        <dbReference type="ARBA" id="ARBA00022741"/>
    </source>
</evidence>
<dbReference type="GO" id="GO:0046872">
    <property type="term" value="F:metal ion binding"/>
    <property type="evidence" value="ECO:0007669"/>
    <property type="project" value="UniProtKB-KW"/>
</dbReference>
<evidence type="ECO:0000259" key="10">
    <source>
        <dbReference type="Pfam" id="PF00294"/>
    </source>
</evidence>
<keyword evidence="9" id="KW-0539">Nucleus</keyword>
<feature type="binding site" evidence="9">
    <location>
        <begin position="10"/>
        <end position="12"/>
    </location>
    <ligand>
        <name>substrate</name>
    </ligand>
</feature>
<keyword evidence="8 9" id="KW-0119">Carbohydrate metabolism</keyword>
<dbReference type="Pfam" id="PF00294">
    <property type="entry name" value="PfkB"/>
    <property type="match status" value="1"/>
</dbReference>
<proteinExistence type="inferred from homology"/>
<keyword evidence="1 9" id="KW-0808">Transferase</keyword>
<feature type="binding site" evidence="9">
    <location>
        <position position="141"/>
    </location>
    <ligand>
        <name>substrate</name>
    </ligand>
</feature>
<comment type="function">
    <text evidence="9">Catalyzes the phosphorylation of ribose at O-5 in a reaction requiring ATP and magnesium. The resulting D-ribose-5-phosphate can then be used either for sythesis of nucleotides, histidine, and tryptophan, or as a component of the pentose phosphate pathway.</text>
</comment>
<dbReference type="UniPathway" id="UPA00916">
    <property type="reaction ID" value="UER00889"/>
</dbReference>
<keyword evidence="9" id="KW-0963">Cytoplasm</keyword>
<comment type="activity regulation">
    <text evidence="9">Activated by a monovalent cation that binds near, but not in, the active site. The most likely occupant of the site in vivo is potassium. Ion binding induces a conformational change that may alter substrate affinity.</text>
</comment>
<comment type="subcellular location">
    <subcellularLocation>
        <location evidence="9">Cytoplasm</location>
    </subcellularLocation>
    <subcellularLocation>
        <location evidence="9">Nucleus</location>
    </subcellularLocation>
</comment>
<feature type="binding site" evidence="9">
    <location>
        <position position="330"/>
    </location>
    <ligand>
        <name>K(+)</name>
        <dbReference type="ChEBI" id="CHEBI:29103"/>
    </ligand>
</feature>
<comment type="pathway">
    <text evidence="9">Carbohydrate metabolism; D-ribose degradation; D-ribose 5-phosphate from beta-D-ribopyranose: step 2/2.</text>
</comment>
<name>A0A0R3T7Y8_RODNA</name>
<evidence type="ECO:0000313" key="13">
    <source>
        <dbReference type="WBParaSite" id="HNAJ_0000317601-mRNA-1"/>
    </source>
</evidence>
<dbReference type="AlphaFoldDB" id="A0A0R3T7Y8"/>
<evidence type="ECO:0000256" key="6">
    <source>
        <dbReference type="ARBA" id="ARBA00022842"/>
    </source>
</evidence>
<accession>A0A0R3T7Y8</accession>
<dbReference type="PRINTS" id="PR00990">
    <property type="entry name" value="RIBOKINASE"/>
</dbReference>
<evidence type="ECO:0000256" key="2">
    <source>
        <dbReference type="ARBA" id="ARBA00022723"/>
    </source>
</evidence>
<dbReference type="GO" id="GO:0005524">
    <property type="term" value="F:ATP binding"/>
    <property type="evidence" value="ECO:0007669"/>
    <property type="project" value="UniProtKB-UniRule"/>
</dbReference>
<dbReference type="PANTHER" id="PTHR10584:SF166">
    <property type="entry name" value="RIBOKINASE"/>
    <property type="match status" value="1"/>
</dbReference>
<dbReference type="EC" id="2.7.1.15" evidence="9"/>
<dbReference type="SUPFAM" id="SSF53613">
    <property type="entry name" value="Ribokinase-like"/>
    <property type="match status" value="1"/>
</dbReference>
<feature type="binding site" evidence="9">
    <location>
        <position position="192"/>
    </location>
    <ligand>
        <name>ATP</name>
        <dbReference type="ChEBI" id="CHEBI:30616"/>
    </ligand>
</feature>
<evidence type="ECO:0000256" key="4">
    <source>
        <dbReference type="ARBA" id="ARBA00022777"/>
    </source>
</evidence>
<dbReference type="PANTHER" id="PTHR10584">
    <property type="entry name" value="SUGAR KINASE"/>
    <property type="match status" value="1"/>
</dbReference>
<dbReference type="InterPro" id="IPR011611">
    <property type="entry name" value="PfkB_dom"/>
</dbReference>
<comment type="similarity">
    <text evidence="9">Belongs to the carbohydrate kinase PfkB family. Ribokinase subfamily.</text>
</comment>
<keyword evidence="5 9" id="KW-0067">ATP-binding</keyword>
<comment type="catalytic activity">
    <reaction evidence="9">
        <text>D-ribose + ATP = D-ribose 5-phosphate + ADP + H(+)</text>
        <dbReference type="Rhea" id="RHEA:13697"/>
        <dbReference type="ChEBI" id="CHEBI:15378"/>
        <dbReference type="ChEBI" id="CHEBI:30616"/>
        <dbReference type="ChEBI" id="CHEBI:47013"/>
        <dbReference type="ChEBI" id="CHEBI:78346"/>
        <dbReference type="ChEBI" id="CHEBI:456216"/>
        <dbReference type="EC" id="2.7.1.15"/>
    </reaction>
</comment>
<dbReference type="GO" id="GO:0005829">
    <property type="term" value="C:cytosol"/>
    <property type="evidence" value="ECO:0007669"/>
    <property type="project" value="TreeGrafter"/>
</dbReference>
<dbReference type="InterPro" id="IPR029056">
    <property type="entry name" value="Ribokinase-like"/>
</dbReference>
<evidence type="ECO:0000256" key="8">
    <source>
        <dbReference type="ARBA" id="ARBA00023277"/>
    </source>
</evidence>
<dbReference type="InterPro" id="IPR002139">
    <property type="entry name" value="Ribo/fructo_kinase"/>
</dbReference>
<dbReference type="STRING" id="102285.A0A0R3T7Y8"/>
<keyword evidence="4 9" id="KW-0418">Kinase</keyword>
<evidence type="ECO:0000256" key="9">
    <source>
        <dbReference type="HAMAP-Rule" id="MF_03215"/>
    </source>
</evidence>
<evidence type="ECO:0000256" key="5">
    <source>
        <dbReference type="ARBA" id="ARBA00022840"/>
    </source>
</evidence>
<dbReference type="GO" id="GO:0004747">
    <property type="term" value="F:ribokinase activity"/>
    <property type="evidence" value="ECO:0007669"/>
    <property type="project" value="UniProtKB-UniRule"/>
</dbReference>
<evidence type="ECO:0000313" key="11">
    <source>
        <dbReference type="EMBL" id="VDN99034.1"/>
    </source>
</evidence>
<feature type="binding site" evidence="9">
    <location>
        <position position="293"/>
    </location>
    <ligand>
        <name>substrate</name>
    </ligand>
</feature>
<dbReference type="GO" id="GO:0005634">
    <property type="term" value="C:nucleus"/>
    <property type="evidence" value="ECO:0007669"/>
    <property type="project" value="UniProtKB-SubCell"/>
</dbReference>
<dbReference type="WBParaSite" id="HNAJ_0000317601-mRNA-1">
    <property type="protein sequence ID" value="HNAJ_0000317601-mRNA-1"/>
    <property type="gene ID" value="HNAJ_0000317601"/>
</dbReference>
<protein>
    <recommendedName>
        <fullName evidence="9">Ribokinase</fullName>
        <shortName evidence="9">RK</shortName>
        <ecNumber evidence="9">2.7.1.15</ecNumber>
    </recommendedName>
</protein>
<evidence type="ECO:0000256" key="1">
    <source>
        <dbReference type="ARBA" id="ARBA00022679"/>
    </source>
</evidence>
<organism evidence="13">
    <name type="scientific">Rodentolepis nana</name>
    <name type="common">Dwarf tapeworm</name>
    <name type="synonym">Hymenolepis nana</name>
    <dbReference type="NCBI Taxonomy" id="102285"/>
    <lineage>
        <taxon>Eukaryota</taxon>
        <taxon>Metazoa</taxon>
        <taxon>Spiralia</taxon>
        <taxon>Lophotrochozoa</taxon>
        <taxon>Platyhelminthes</taxon>
        <taxon>Cestoda</taxon>
        <taxon>Eucestoda</taxon>
        <taxon>Cyclophyllidea</taxon>
        <taxon>Hymenolepididae</taxon>
        <taxon>Rodentolepis</taxon>
    </lineage>
</organism>
<keyword evidence="12" id="KW-1185">Reference proteome</keyword>
<dbReference type="EMBL" id="UZAE01001771">
    <property type="protein sequence ID" value="VDN99034.1"/>
    <property type="molecule type" value="Genomic_DNA"/>
</dbReference>
<reference evidence="11 12" key="2">
    <citation type="submission" date="2018-11" db="EMBL/GenBank/DDBJ databases">
        <authorList>
            <consortium name="Pathogen Informatics"/>
        </authorList>
    </citation>
    <scope>NUCLEOTIDE SEQUENCE [LARGE SCALE GENOMIC DNA]</scope>
</reference>
<evidence type="ECO:0000256" key="7">
    <source>
        <dbReference type="ARBA" id="ARBA00022958"/>
    </source>
</evidence>
<gene>
    <name evidence="11" type="ORF">HNAJ_LOCUS3175</name>
</gene>
<dbReference type="Gene3D" id="3.40.1190.20">
    <property type="match status" value="1"/>
</dbReference>
<feature type="binding site" evidence="9">
    <location>
        <position position="289"/>
    </location>
    <ligand>
        <name>K(+)</name>
        <dbReference type="ChEBI" id="CHEBI:29103"/>
    </ligand>
</feature>
<keyword evidence="3 9" id="KW-0547">Nucleotide-binding</keyword>
<keyword evidence="2 9" id="KW-0479">Metal-binding</keyword>
<comment type="cofactor">
    <cofactor evidence="9">
        <name>Mg(2+)</name>
        <dbReference type="ChEBI" id="CHEBI:18420"/>
    </cofactor>
    <text evidence="9">Requires a divalent cation, most likely magnesium in vivo, as an electrophilic catalyst to aid phosphoryl group transfer. It is the chelate of the metal and the nucleotide that is the actual substrate.</text>
</comment>
<reference evidence="13" key="1">
    <citation type="submission" date="2017-02" db="UniProtKB">
        <authorList>
            <consortium name="WormBaseParasite"/>
        </authorList>
    </citation>
    <scope>IDENTIFICATION</scope>
</reference>
<feature type="active site" description="Proton acceptor" evidence="9">
    <location>
        <position position="293"/>
    </location>
</feature>
<feature type="binding site" evidence="9">
    <location>
        <position position="325"/>
    </location>
    <ligand>
        <name>K(+)</name>
        <dbReference type="ChEBI" id="CHEBI:29103"/>
    </ligand>
</feature>
<feature type="binding site" evidence="9">
    <location>
        <position position="287"/>
    </location>
    <ligand>
        <name>K(+)</name>
        <dbReference type="ChEBI" id="CHEBI:29103"/>
    </ligand>
</feature>
<comment type="subunit">
    <text evidence="9">Homodimer.</text>
</comment>
<feature type="binding site" evidence="9">
    <location>
        <position position="334"/>
    </location>
    <ligand>
        <name>K(+)</name>
        <dbReference type="ChEBI" id="CHEBI:29103"/>
    </ligand>
</feature>
<feature type="domain" description="Carbohydrate kinase PfkB" evidence="10">
    <location>
        <begin position="3"/>
        <end position="337"/>
    </location>
</feature>
<evidence type="ECO:0000313" key="12">
    <source>
        <dbReference type="Proteomes" id="UP000278807"/>
    </source>
</evidence>
<dbReference type="OrthoDB" id="415590at2759"/>
<keyword evidence="7 9" id="KW-0630">Potassium</keyword>
<dbReference type="GO" id="GO:0019303">
    <property type="term" value="P:D-ribose catabolic process"/>
    <property type="evidence" value="ECO:0007669"/>
    <property type="project" value="UniProtKB-UniRule"/>
</dbReference>
<feature type="binding site" evidence="9">
    <location>
        <position position="328"/>
    </location>
    <ligand>
        <name>K(+)</name>
        <dbReference type="ChEBI" id="CHEBI:29103"/>
    </ligand>
</feature>
<sequence>MDVTIVGDIMNDLFTYSTELPVVGETIMGDMFQSCLGGTGANQAVAASKLGAKVSLIATVGADSFGCYCIESLKKAGIYTSAIRQSKDGKTGMGMIMVNSRTGENQIVAVLGSNDEVAISDVDHAVRSKEFSRKLLSCQFESNAETSLYALEKAHSEGILTLLDPAPGPTPDSPFYHLLPRFLAAATVASPNELEASALTGEAIPCFRMNATSDEILEGTRGGLVALRKFGVKYPIITLANNGAASILPPSEIQHPLPLDVYVAKNNLSQDGVLIHSKAPFIKNAIDSTGAGDCFTGSLAFFMSKYPHLSMMEKIRRAVWIASQSVKRCGTQSSYPIKDELPSSIFHEIESFQWPNND</sequence>
<dbReference type="HAMAP" id="MF_01987">
    <property type="entry name" value="Ribokinase"/>
    <property type="match status" value="1"/>
</dbReference>
<comment type="caution">
    <text evidence="9">Lacks conserved residue(s) required for the propagation of feature annotation.</text>
</comment>